<dbReference type="Proteomes" id="UP000076023">
    <property type="component" value="Unassembled WGS sequence"/>
</dbReference>
<evidence type="ECO:0000256" key="1">
    <source>
        <dbReference type="ARBA" id="ARBA00011046"/>
    </source>
</evidence>
<evidence type="ECO:0000313" key="6">
    <source>
        <dbReference type="Proteomes" id="UP000076023"/>
    </source>
</evidence>
<dbReference type="SUPFAM" id="SSF46785">
    <property type="entry name" value="Winged helix' DNA-binding domain"/>
    <property type="match status" value="1"/>
</dbReference>
<dbReference type="Pfam" id="PF03965">
    <property type="entry name" value="Penicillinase_R"/>
    <property type="match status" value="1"/>
</dbReference>
<dbReference type="OrthoDB" id="279010at2"/>
<dbReference type="InterPro" id="IPR036390">
    <property type="entry name" value="WH_DNA-bd_sf"/>
</dbReference>
<evidence type="ECO:0000256" key="3">
    <source>
        <dbReference type="ARBA" id="ARBA00023125"/>
    </source>
</evidence>
<sequence>MPRAKFSLANLSRRERQIMEIIYSRGRASAQEVLESLESPPSYSAVRAALSLLEKKGLLTHSRAGAKYLFEPVVSPEKAKVSVLKRVLEAFFDNSASSVVATLVGSRELAVSDKELARLEKLITDARKERSK</sequence>
<keyword evidence="6" id="KW-1185">Reference proteome</keyword>
<proteinExistence type="inferred from homology"/>
<dbReference type="PIRSF" id="PIRSF019455">
    <property type="entry name" value="CopR_AtkY"/>
    <property type="match status" value="1"/>
</dbReference>
<dbReference type="EMBL" id="BDCO01000002">
    <property type="protein sequence ID" value="GAT32148.1"/>
    <property type="molecule type" value="Genomic_DNA"/>
</dbReference>
<keyword evidence="3" id="KW-0238">DNA-binding</keyword>
<evidence type="ECO:0000313" key="5">
    <source>
        <dbReference type="EMBL" id="GAT32148.1"/>
    </source>
</evidence>
<evidence type="ECO:0000256" key="4">
    <source>
        <dbReference type="ARBA" id="ARBA00023163"/>
    </source>
</evidence>
<dbReference type="GO" id="GO:0045892">
    <property type="term" value="P:negative regulation of DNA-templated transcription"/>
    <property type="evidence" value="ECO:0007669"/>
    <property type="project" value="InterPro"/>
</dbReference>
<dbReference type="InterPro" id="IPR036388">
    <property type="entry name" value="WH-like_DNA-bd_sf"/>
</dbReference>
<dbReference type="GO" id="GO:0003677">
    <property type="term" value="F:DNA binding"/>
    <property type="evidence" value="ECO:0007669"/>
    <property type="project" value="UniProtKB-KW"/>
</dbReference>
<name>A0A146G5Q4_TERSA</name>
<accession>A0A146G5Q4</accession>
<dbReference type="InParanoid" id="A0A146G5Q4"/>
<comment type="caution">
    <text evidence="5">The sequence shown here is derived from an EMBL/GenBank/DDBJ whole genome shotgun (WGS) entry which is preliminary data.</text>
</comment>
<dbReference type="STRING" id="690879.TSACC_2545"/>
<dbReference type="InterPro" id="IPR005650">
    <property type="entry name" value="BlaI_family"/>
</dbReference>
<keyword evidence="4" id="KW-0804">Transcription</keyword>
<gene>
    <name evidence="5" type="ORF">TSACC_2545</name>
</gene>
<dbReference type="Gene3D" id="1.10.10.10">
    <property type="entry name" value="Winged helix-like DNA-binding domain superfamily/Winged helix DNA-binding domain"/>
    <property type="match status" value="1"/>
</dbReference>
<comment type="similarity">
    <text evidence="1">Belongs to the BlaI transcriptional regulatory family.</text>
</comment>
<organism evidence="5 6">
    <name type="scientific">Terrimicrobium sacchariphilum</name>
    <dbReference type="NCBI Taxonomy" id="690879"/>
    <lineage>
        <taxon>Bacteria</taxon>
        <taxon>Pseudomonadati</taxon>
        <taxon>Verrucomicrobiota</taxon>
        <taxon>Terrimicrobiia</taxon>
        <taxon>Terrimicrobiales</taxon>
        <taxon>Terrimicrobiaceae</taxon>
        <taxon>Terrimicrobium</taxon>
    </lineage>
</organism>
<reference evidence="6" key="1">
    <citation type="journal article" date="2017" name="Genome Announc.">
        <title>Draft Genome Sequence of Terrimicrobium sacchariphilum NM-5T, a Facultative Anaerobic Soil Bacterium of the Class Spartobacteria.</title>
        <authorList>
            <person name="Qiu Y.L."/>
            <person name="Tourlousse D.M."/>
            <person name="Matsuura N."/>
            <person name="Ohashi A."/>
            <person name="Sekiguchi Y."/>
        </authorList>
    </citation>
    <scope>NUCLEOTIDE SEQUENCE [LARGE SCALE GENOMIC DNA]</scope>
    <source>
        <strain evidence="6">NM-5</strain>
    </source>
</reference>
<evidence type="ECO:0000256" key="2">
    <source>
        <dbReference type="ARBA" id="ARBA00023015"/>
    </source>
</evidence>
<dbReference type="RefSeq" id="WP_075077995.1">
    <property type="nucleotide sequence ID" value="NZ_BDCO01000002.1"/>
</dbReference>
<keyword evidence="2" id="KW-0805">Transcription regulation</keyword>
<dbReference type="AlphaFoldDB" id="A0A146G5Q4"/>
<protein>
    <submittedName>
        <fullName evidence="5">Predicted transcriptional regulator</fullName>
    </submittedName>
</protein>